<gene>
    <name evidence="2" type="ORF">N0B31_02600</name>
</gene>
<dbReference type="EMBL" id="CP104003">
    <property type="protein sequence ID" value="UWM55180.1"/>
    <property type="molecule type" value="Genomic_DNA"/>
</dbReference>
<feature type="transmembrane region" description="Helical" evidence="1">
    <location>
        <begin position="12"/>
        <end position="34"/>
    </location>
</feature>
<dbReference type="RefSeq" id="WP_260594232.1">
    <property type="nucleotide sequence ID" value="NZ_CP104003.1"/>
</dbReference>
<protein>
    <submittedName>
        <fullName evidence="2">Uncharacterized protein</fullName>
    </submittedName>
</protein>
<keyword evidence="3" id="KW-1185">Reference proteome</keyword>
<name>A0A9E7R5S3_9EURY</name>
<accession>A0A9E7R5S3</accession>
<dbReference type="Proteomes" id="UP001057580">
    <property type="component" value="Chromosome"/>
</dbReference>
<keyword evidence="1" id="KW-0812">Transmembrane</keyword>
<dbReference type="KEGG" id="ssai:N0B31_02600"/>
<reference evidence="2" key="1">
    <citation type="submission" date="2022-09" db="EMBL/GenBank/DDBJ databases">
        <title>Diverse halophilic archaea isolated from saline environments.</title>
        <authorList>
            <person name="Cui H.-L."/>
        </authorList>
    </citation>
    <scope>NUCLEOTIDE SEQUENCE</scope>
    <source>
        <strain evidence="2">ZS-35-S2</strain>
    </source>
</reference>
<evidence type="ECO:0000256" key="1">
    <source>
        <dbReference type="SAM" id="Phobius"/>
    </source>
</evidence>
<sequence>MDDRAVNTTVGYVLTLGISSLLIVGLLVTAGGFVEDQRQTTVRQELSVVGQQVASDLSGADRLVRVGGSEVTVRSSLPGEVTGIRYRVEVDPAPTPSGPTTLRLSTSEPNVVVEVAVRTASEVAPASFDGGDLVVTWTGSELEVRRA</sequence>
<dbReference type="GeneID" id="74941276"/>
<evidence type="ECO:0000313" key="3">
    <source>
        <dbReference type="Proteomes" id="UP001057580"/>
    </source>
</evidence>
<dbReference type="AlphaFoldDB" id="A0A9E7R5S3"/>
<dbReference type="Pfam" id="PF23928">
    <property type="entry name" value="DUF7266"/>
    <property type="match status" value="1"/>
</dbReference>
<keyword evidence="1" id="KW-0472">Membrane</keyword>
<dbReference type="InterPro" id="IPR055690">
    <property type="entry name" value="DUF7266"/>
</dbReference>
<evidence type="ECO:0000313" key="2">
    <source>
        <dbReference type="EMBL" id="UWM55180.1"/>
    </source>
</evidence>
<keyword evidence="1" id="KW-1133">Transmembrane helix</keyword>
<proteinExistence type="predicted"/>
<organism evidence="2 3">
    <name type="scientific">Salinirubellus salinus</name>
    <dbReference type="NCBI Taxonomy" id="1364945"/>
    <lineage>
        <taxon>Archaea</taxon>
        <taxon>Methanobacteriati</taxon>
        <taxon>Methanobacteriota</taxon>
        <taxon>Stenosarchaea group</taxon>
        <taxon>Halobacteria</taxon>
        <taxon>Halobacteriales</taxon>
        <taxon>Natronomonadaceae</taxon>
        <taxon>Salinirubellus</taxon>
    </lineage>
</organism>